<protein>
    <recommendedName>
        <fullName evidence="14">Peptide O-xylosyltransferase</fullName>
    </recommendedName>
</protein>
<dbReference type="GO" id="GO:0050650">
    <property type="term" value="P:chondroitin sulfate proteoglycan biosynthetic process"/>
    <property type="evidence" value="ECO:0007669"/>
    <property type="project" value="TreeGrafter"/>
</dbReference>
<evidence type="ECO:0000256" key="7">
    <source>
        <dbReference type="ARBA" id="ARBA00022824"/>
    </source>
</evidence>
<evidence type="ECO:0000256" key="13">
    <source>
        <dbReference type="ARBA" id="ARBA00023180"/>
    </source>
</evidence>
<keyword evidence="10" id="KW-0333">Golgi apparatus</keyword>
<gene>
    <name evidence="15" type="ORF">AHLFYP4_02433</name>
</gene>
<evidence type="ECO:0000256" key="8">
    <source>
        <dbReference type="ARBA" id="ARBA00022968"/>
    </source>
</evidence>
<dbReference type="InterPro" id="IPR003406">
    <property type="entry name" value="Glyco_trans_14"/>
</dbReference>
<dbReference type="EMBL" id="CACRSX010000057">
    <property type="protein sequence ID" value="VYT30027.1"/>
    <property type="molecule type" value="Genomic_DNA"/>
</dbReference>
<evidence type="ECO:0000256" key="12">
    <source>
        <dbReference type="ARBA" id="ARBA00023157"/>
    </source>
</evidence>
<evidence type="ECO:0000256" key="9">
    <source>
        <dbReference type="ARBA" id="ARBA00022989"/>
    </source>
</evidence>
<sequence length="290" mass="34720">MAKHAYLIMAHNQPKLLEILIQCLDYHENDIYVHLDQKWTDFDGTDLYKYVKKSKLYILKDRYDVRWGSYSQILCEVRLLEEAVKKHYSYYHLMSGMDLPLKPQKEIHEIFDKSNNIEYIHFDAPEIDSEVYKRVSKYNFFASKSKKIWEKIAYHLIMALQFKVDLGKKYGLTFQKGANWFSITDELVQYVIDNKNLIEKVFKHTRCADEVFLQTLVVNSKFKNHISPNNFCDNYESILYCIDWKRGNPYVYRDDDYDELIGSNMCFARKFDINVDAKIVEKIKNHVLYE</sequence>
<keyword evidence="8" id="KW-0735">Signal-anchor</keyword>
<evidence type="ECO:0000256" key="11">
    <source>
        <dbReference type="ARBA" id="ARBA00023136"/>
    </source>
</evidence>
<accession>A0A6N2VKA3</accession>
<evidence type="ECO:0000256" key="6">
    <source>
        <dbReference type="ARBA" id="ARBA00022723"/>
    </source>
</evidence>
<dbReference type="GO" id="GO:0030158">
    <property type="term" value="F:protein xylosyltransferase activity"/>
    <property type="evidence" value="ECO:0007669"/>
    <property type="project" value="InterPro"/>
</dbReference>
<keyword evidence="3" id="KW-0328">Glycosyltransferase</keyword>
<evidence type="ECO:0000256" key="2">
    <source>
        <dbReference type="ARBA" id="ARBA00004648"/>
    </source>
</evidence>
<dbReference type="Pfam" id="PF02485">
    <property type="entry name" value="Branch"/>
    <property type="match status" value="1"/>
</dbReference>
<evidence type="ECO:0000256" key="5">
    <source>
        <dbReference type="ARBA" id="ARBA00022692"/>
    </source>
</evidence>
<keyword evidence="6" id="KW-0479">Metal-binding</keyword>
<organism evidence="15">
    <name type="scientific">Anaerostipes hadrus</name>
    <dbReference type="NCBI Taxonomy" id="649756"/>
    <lineage>
        <taxon>Bacteria</taxon>
        <taxon>Bacillati</taxon>
        <taxon>Bacillota</taxon>
        <taxon>Clostridia</taxon>
        <taxon>Lachnospirales</taxon>
        <taxon>Lachnospiraceae</taxon>
        <taxon>Anaerostipes</taxon>
    </lineage>
</organism>
<evidence type="ECO:0000256" key="10">
    <source>
        <dbReference type="ARBA" id="ARBA00023034"/>
    </source>
</evidence>
<keyword evidence="11" id="KW-0472">Membrane</keyword>
<dbReference type="GO" id="GO:0015012">
    <property type="term" value="P:heparan sulfate proteoglycan biosynthetic process"/>
    <property type="evidence" value="ECO:0007669"/>
    <property type="project" value="TreeGrafter"/>
</dbReference>
<dbReference type="GO" id="GO:0046872">
    <property type="term" value="F:metal ion binding"/>
    <property type="evidence" value="ECO:0007669"/>
    <property type="project" value="UniProtKB-KW"/>
</dbReference>
<evidence type="ECO:0000256" key="3">
    <source>
        <dbReference type="ARBA" id="ARBA00022676"/>
    </source>
</evidence>
<reference evidence="15" key="1">
    <citation type="submission" date="2019-11" db="EMBL/GenBank/DDBJ databases">
        <authorList>
            <person name="Feng L."/>
        </authorList>
    </citation>
    <scope>NUCLEOTIDE SEQUENCE</scope>
    <source>
        <strain evidence="15">AhadrusLFYP4</strain>
    </source>
</reference>
<evidence type="ECO:0000256" key="1">
    <source>
        <dbReference type="ARBA" id="ARBA00004323"/>
    </source>
</evidence>
<comment type="subcellular location">
    <subcellularLocation>
        <location evidence="2">Endoplasmic reticulum membrane</location>
        <topology evidence="2">Single-pass type II membrane protein</topology>
    </subcellularLocation>
    <subcellularLocation>
        <location evidence="1">Golgi apparatus membrane</location>
        <topology evidence="1">Single-pass type II membrane protein</topology>
    </subcellularLocation>
</comment>
<keyword evidence="13" id="KW-0325">Glycoprotein</keyword>
<dbReference type="PANTHER" id="PTHR46025">
    <property type="entry name" value="XYLOSYLTRANSFERASE OXT"/>
    <property type="match status" value="1"/>
</dbReference>
<dbReference type="GO" id="GO:0016020">
    <property type="term" value="C:membrane"/>
    <property type="evidence" value="ECO:0007669"/>
    <property type="project" value="InterPro"/>
</dbReference>
<dbReference type="AlphaFoldDB" id="A0A6N2VKA3"/>
<keyword evidence="9" id="KW-1133">Transmembrane helix</keyword>
<evidence type="ECO:0000256" key="4">
    <source>
        <dbReference type="ARBA" id="ARBA00022679"/>
    </source>
</evidence>
<dbReference type="RefSeq" id="WP_156724149.1">
    <property type="nucleotide sequence ID" value="NZ_CACRSX010000057.1"/>
</dbReference>
<name>A0A6N2VKA3_ANAHA</name>
<dbReference type="PANTHER" id="PTHR46025:SF3">
    <property type="entry name" value="XYLOSYLTRANSFERASE OXT"/>
    <property type="match status" value="1"/>
</dbReference>
<dbReference type="InterPro" id="IPR043538">
    <property type="entry name" value="XYLT"/>
</dbReference>
<keyword evidence="7" id="KW-0256">Endoplasmic reticulum</keyword>
<evidence type="ECO:0000313" key="15">
    <source>
        <dbReference type="EMBL" id="VYT30027.1"/>
    </source>
</evidence>
<evidence type="ECO:0000256" key="14">
    <source>
        <dbReference type="ARBA" id="ARBA00042865"/>
    </source>
</evidence>
<keyword evidence="5" id="KW-0812">Transmembrane</keyword>
<keyword evidence="12" id="KW-1015">Disulfide bond</keyword>
<proteinExistence type="predicted"/>
<keyword evidence="4" id="KW-0808">Transferase</keyword>